<dbReference type="AlphaFoldDB" id="A0AAD3DTH6"/>
<gene>
    <name evidence="1" type="ORF">Agub_g6965</name>
</gene>
<evidence type="ECO:0000313" key="2">
    <source>
        <dbReference type="Proteomes" id="UP001054857"/>
    </source>
</evidence>
<reference evidence="1 2" key="1">
    <citation type="journal article" date="2021" name="Sci. Rep.">
        <title>Genome sequencing of the multicellular alga Astrephomene provides insights into convergent evolution of germ-soma differentiation.</title>
        <authorList>
            <person name="Yamashita S."/>
            <person name="Yamamoto K."/>
            <person name="Matsuzaki R."/>
            <person name="Suzuki S."/>
            <person name="Yamaguchi H."/>
            <person name="Hirooka S."/>
            <person name="Minakuchi Y."/>
            <person name="Miyagishima S."/>
            <person name="Kawachi M."/>
            <person name="Toyoda A."/>
            <person name="Nozaki H."/>
        </authorList>
    </citation>
    <scope>NUCLEOTIDE SEQUENCE [LARGE SCALE GENOMIC DNA]</scope>
    <source>
        <strain evidence="1 2">NIES-4017</strain>
    </source>
</reference>
<accession>A0AAD3DTH6</accession>
<feature type="non-terminal residue" evidence="1">
    <location>
        <position position="1"/>
    </location>
</feature>
<organism evidence="1 2">
    <name type="scientific">Astrephomene gubernaculifera</name>
    <dbReference type="NCBI Taxonomy" id="47775"/>
    <lineage>
        <taxon>Eukaryota</taxon>
        <taxon>Viridiplantae</taxon>
        <taxon>Chlorophyta</taxon>
        <taxon>core chlorophytes</taxon>
        <taxon>Chlorophyceae</taxon>
        <taxon>CS clade</taxon>
        <taxon>Chlamydomonadales</taxon>
        <taxon>Astrephomenaceae</taxon>
        <taxon>Astrephomene</taxon>
    </lineage>
</organism>
<comment type="caution">
    <text evidence="1">The sequence shown here is derived from an EMBL/GenBank/DDBJ whole genome shotgun (WGS) entry which is preliminary data.</text>
</comment>
<keyword evidence="2" id="KW-1185">Reference proteome</keyword>
<feature type="non-terminal residue" evidence="1">
    <location>
        <position position="267"/>
    </location>
</feature>
<dbReference type="EMBL" id="BMAR01000010">
    <property type="protein sequence ID" value="GFR45571.1"/>
    <property type="molecule type" value="Genomic_DNA"/>
</dbReference>
<name>A0AAD3DTH6_9CHLO</name>
<proteinExistence type="predicted"/>
<protein>
    <submittedName>
        <fullName evidence="1">Uncharacterized protein</fullName>
    </submittedName>
</protein>
<sequence length="267" mass="25815">GGAGASAGRSGGPVRLVLGPTLQALHQAVATCLHALRAPLVELEQRVTTAAAALAAVDTTPHATTTPPPSLQPASSPSLPSLYELLVCCQPVVRRSAALVAAYTEVARPLVAQAAAASAASAATAASASAPSGAGPLSTATGVATGAWSEGPAASAAAAAAAGRVRGAGAAAQGQVQTGTAAGAGAAGGGIAAAAAAGGGGGGGRSVQLQLQAGVVLERLHAMNDRGWLAGVFRPLESHSHRCLLLYLYLAALEPLLDGLGEWLWSP</sequence>
<dbReference type="Proteomes" id="UP001054857">
    <property type="component" value="Unassembled WGS sequence"/>
</dbReference>
<evidence type="ECO:0000313" key="1">
    <source>
        <dbReference type="EMBL" id="GFR45571.1"/>
    </source>
</evidence>